<evidence type="ECO:0000313" key="2">
    <source>
        <dbReference type="Proteomes" id="UP000271162"/>
    </source>
</evidence>
<accession>A0A0N4XEV4</accession>
<organism evidence="3">
    <name type="scientific">Nippostrongylus brasiliensis</name>
    <name type="common">Rat hookworm</name>
    <dbReference type="NCBI Taxonomy" id="27835"/>
    <lineage>
        <taxon>Eukaryota</taxon>
        <taxon>Metazoa</taxon>
        <taxon>Ecdysozoa</taxon>
        <taxon>Nematoda</taxon>
        <taxon>Chromadorea</taxon>
        <taxon>Rhabditida</taxon>
        <taxon>Rhabditina</taxon>
        <taxon>Rhabditomorpha</taxon>
        <taxon>Strongyloidea</taxon>
        <taxon>Heligmosomidae</taxon>
        <taxon>Nippostrongylus</taxon>
    </lineage>
</organism>
<reference evidence="3" key="1">
    <citation type="submission" date="2017-02" db="UniProtKB">
        <authorList>
            <consortium name="WormBaseParasite"/>
        </authorList>
    </citation>
    <scope>IDENTIFICATION</scope>
</reference>
<sequence>MRARLLAAASLSASAVVLYFWIDVISKTPLDIRSDDTPPQKEVCQGFRRSEKDAEEEEFMIQEKRAVGDAEDPV</sequence>
<dbReference type="Proteomes" id="UP000271162">
    <property type="component" value="Unassembled WGS sequence"/>
</dbReference>
<gene>
    <name evidence="1" type="ORF">NBR_LOCUS1057</name>
</gene>
<dbReference type="WBParaSite" id="NBR_0000105601-mRNA-1">
    <property type="protein sequence ID" value="NBR_0000105601-mRNA-1"/>
    <property type="gene ID" value="NBR_0000105601"/>
</dbReference>
<proteinExistence type="predicted"/>
<evidence type="ECO:0000313" key="3">
    <source>
        <dbReference type="WBParaSite" id="NBR_0000105601-mRNA-1"/>
    </source>
</evidence>
<reference evidence="1 2" key="2">
    <citation type="submission" date="2018-11" db="EMBL/GenBank/DDBJ databases">
        <authorList>
            <consortium name="Pathogen Informatics"/>
        </authorList>
    </citation>
    <scope>NUCLEOTIDE SEQUENCE [LARGE SCALE GENOMIC DNA]</scope>
</reference>
<name>A0A0N4XEV4_NIPBR</name>
<evidence type="ECO:0000313" key="1">
    <source>
        <dbReference type="EMBL" id="VDL64275.1"/>
    </source>
</evidence>
<keyword evidence="2" id="KW-1185">Reference proteome</keyword>
<dbReference type="AlphaFoldDB" id="A0A0N4XEV4"/>
<dbReference type="EMBL" id="UYSL01000692">
    <property type="protein sequence ID" value="VDL64275.1"/>
    <property type="molecule type" value="Genomic_DNA"/>
</dbReference>
<protein>
    <submittedName>
        <fullName evidence="3">Transmembrane protein</fullName>
    </submittedName>
</protein>